<dbReference type="Pfam" id="PF01547">
    <property type="entry name" value="SBP_bac_1"/>
    <property type="match status" value="1"/>
</dbReference>
<evidence type="ECO:0000256" key="5">
    <source>
        <dbReference type="ARBA" id="ARBA00023288"/>
    </source>
</evidence>
<dbReference type="AlphaFoldDB" id="A0A4R2B8V4"/>
<dbReference type="Proteomes" id="UP000295689">
    <property type="component" value="Unassembled WGS sequence"/>
</dbReference>
<keyword evidence="2 6" id="KW-0732">Signal</keyword>
<evidence type="ECO:0000256" key="6">
    <source>
        <dbReference type="SAM" id="SignalP"/>
    </source>
</evidence>
<name>A0A4R2B8V4_9BACI</name>
<feature type="chain" id="PRO_5038547110" evidence="6">
    <location>
        <begin position="27"/>
        <end position="507"/>
    </location>
</feature>
<evidence type="ECO:0000256" key="3">
    <source>
        <dbReference type="ARBA" id="ARBA00023136"/>
    </source>
</evidence>
<keyword evidence="4" id="KW-0564">Palmitate</keyword>
<dbReference type="PANTHER" id="PTHR43649">
    <property type="entry name" value="ARABINOSE-BINDING PROTEIN-RELATED"/>
    <property type="match status" value="1"/>
</dbReference>
<evidence type="ECO:0000256" key="1">
    <source>
        <dbReference type="ARBA" id="ARBA00022475"/>
    </source>
</evidence>
<dbReference type="EMBL" id="SLVV01000010">
    <property type="protein sequence ID" value="TCN22715.1"/>
    <property type="molecule type" value="Genomic_DNA"/>
</dbReference>
<feature type="signal peptide" evidence="6">
    <location>
        <begin position="1"/>
        <end position="26"/>
    </location>
</feature>
<evidence type="ECO:0000313" key="8">
    <source>
        <dbReference type="Proteomes" id="UP000295689"/>
    </source>
</evidence>
<reference evidence="7 8" key="1">
    <citation type="journal article" date="2015" name="Stand. Genomic Sci.">
        <title>Genomic Encyclopedia of Bacterial and Archaeal Type Strains, Phase III: the genomes of soil and plant-associated and newly described type strains.</title>
        <authorList>
            <person name="Whitman W.B."/>
            <person name="Woyke T."/>
            <person name="Klenk H.P."/>
            <person name="Zhou Y."/>
            <person name="Lilburn T.G."/>
            <person name="Beck B.J."/>
            <person name="De Vos P."/>
            <person name="Vandamme P."/>
            <person name="Eisen J.A."/>
            <person name="Garrity G."/>
            <person name="Hugenholtz P."/>
            <person name="Kyrpides N.C."/>
        </authorList>
    </citation>
    <scope>NUCLEOTIDE SEQUENCE [LARGE SCALE GENOMIC DNA]</scope>
    <source>
        <strain evidence="7 8">CV53</strain>
    </source>
</reference>
<evidence type="ECO:0000313" key="7">
    <source>
        <dbReference type="EMBL" id="TCN22715.1"/>
    </source>
</evidence>
<evidence type="ECO:0000256" key="2">
    <source>
        <dbReference type="ARBA" id="ARBA00022729"/>
    </source>
</evidence>
<keyword evidence="3" id="KW-0472">Membrane</keyword>
<sequence>MMKKMKKNKRKVAALSALIASQLLLAACSSGGEKASSETEKFDPNSKVDVSWTAILHTPSTPTDTILKKIEEETNSNIKFNWVPDASKEERITAALASGELSDIISLTMLTNSSVRQSLKAGMFWEVGEYLDDYDNLKLISEEMRTAASIEGKLYGVPFQKDLARSGLLLRKDWLDKLGLKAPTTLDELYEVAKAFTEGDPDGNGKDDTVGFGDRNELRYGNFKTLSSYFGTPNGWAVDENGKFTAEFETQAYKDTMEYSRKLYENGYVDKDFAVTPKNDQMEKFAQGKTGIFTGLVGITGLKNLAQGIQNEMEIVPVNKIKSPDGEYHIWSENSGIGGLMAFPKSEVKTEAELKRLLQFVNDLIDEEVFMLMTGGIEGEHYEVGENGEFKILDNEKWQQDVQPFSSSRPSEITHNIIDGDPDKQLVNEQIKENADFAVLDPTVPLESQTASERGTELEKIIIDATIKYIMGDIDEKGFDAEVEKWKKSGGDSMREEFEAAYEKANK</sequence>
<keyword evidence="1" id="KW-1003">Cell membrane</keyword>
<accession>A0A4R2B8V4</accession>
<comment type="caution">
    <text evidence="7">The sequence shown here is derived from an EMBL/GenBank/DDBJ whole genome shotgun (WGS) entry which is preliminary data.</text>
</comment>
<organism evidence="7 8">
    <name type="scientific">Mesobacillus foraminis</name>
    <dbReference type="NCBI Taxonomy" id="279826"/>
    <lineage>
        <taxon>Bacteria</taxon>
        <taxon>Bacillati</taxon>
        <taxon>Bacillota</taxon>
        <taxon>Bacilli</taxon>
        <taxon>Bacillales</taxon>
        <taxon>Bacillaceae</taxon>
        <taxon>Mesobacillus</taxon>
    </lineage>
</organism>
<dbReference type="SUPFAM" id="SSF53850">
    <property type="entry name" value="Periplasmic binding protein-like II"/>
    <property type="match status" value="1"/>
</dbReference>
<gene>
    <name evidence="7" type="ORF">EV146_110201</name>
</gene>
<proteinExistence type="predicted"/>
<dbReference type="PANTHER" id="PTHR43649:SF33">
    <property type="entry name" value="POLYGALACTURONAN_RHAMNOGALACTURONAN-BINDING PROTEIN YTCQ"/>
    <property type="match status" value="1"/>
</dbReference>
<dbReference type="CDD" id="cd13580">
    <property type="entry name" value="PBP2_AlgQ_like_1"/>
    <property type="match status" value="1"/>
</dbReference>
<dbReference type="InterPro" id="IPR050490">
    <property type="entry name" value="Bact_solute-bd_prot1"/>
</dbReference>
<keyword evidence="5" id="KW-0449">Lipoprotein</keyword>
<evidence type="ECO:0000256" key="4">
    <source>
        <dbReference type="ARBA" id="ARBA00023139"/>
    </source>
</evidence>
<keyword evidence="8" id="KW-1185">Reference proteome</keyword>
<protein>
    <submittedName>
        <fullName evidence="7">Putative aldouronate transport system substrate-binding protein</fullName>
    </submittedName>
</protein>
<dbReference type="Gene3D" id="3.40.190.10">
    <property type="entry name" value="Periplasmic binding protein-like II"/>
    <property type="match status" value="2"/>
</dbReference>
<dbReference type="InterPro" id="IPR006059">
    <property type="entry name" value="SBP"/>
</dbReference>
<dbReference type="PROSITE" id="PS51257">
    <property type="entry name" value="PROKAR_LIPOPROTEIN"/>
    <property type="match status" value="1"/>
</dbReference>